<dbReference type="NCBIfam" id="TIGR03057">
    <property type="entry name" value="xxxLxxG_by_4"/>
    <property type="match status" value="1"/>
</dbReference>
<evidence type="ECO:0000256" key="5">
    <source>
        <dbReference type="ARBA" id="ARBA00022989"/>
    </source>
</evidence>
<dbReference type="GO" id="GO:0005886">
    <property type="term" value="C:plasma membrane"/>
    <property type="evidence" value="ECO:0007669"/>
    <property type="project" value="UniProtKB-SubCell"/>
</dbReference>
<dbReference type="Gene3D" id="1.10.287.950">
    <property type="entry name" value="Methyl-accepting chemotaxis protein"/>
    <property type="match status" value="2"/>
</dbReference>
<feature type="transmembrane region" description="Helical" evidence="7">
    <location>
        <begin position="963"/>
        <end position="983"/>
    </location>
</feature>
<dbReference type="Pfam" id="PF03176">
    <property type="entry name" value="MMPL"/>
    <property type="match status" value="2"/>
</dbReference>
<feature type="transmembrane region" description="Helical" evidence="7">
    <location>
        <begin position="918"/>
        <end position="942"/>
    </location>
</feature>
<name>A0A1G9W1K4_9BACI</name>
<dbReference type="RefSeq" id="WP_074600439.1">
    <property type="nucleotide sequence ID" value="NZ_FNHF01000005.1"/>
</dbReference>
<dbReference type="Proteomes" id="UP000182347">
    <property type="component" value="Unassembled WGS sequence"/>
</dbReference>
<evidence type="ECO:0000259" key="8">
    <source>
        <dbReference type="Pfam" id="PF03176"/>
    </source>
</evidence>
<evidence type="ECO:0000256" key="4">
    <source>
        <dbReference type="ARBA" id="ARBA00022692"/>
    </source>
</evidence>
<dbReference type="InterPro" id="IPR050545">
    <property type="entry name" value="Mycobact_MmpL"/>
</dbReference>
<dbReference type="STRING" id="482461.SAMN05216244_3383"/>
<comment type="similarity">
    <text evidence="2">Belongs to the resistance-nodulation-cell division (RND) (TC 2.A.6) family. MmpL subfamily.</text>
</comment>
<keyword evidence="3" id="KW-1003">Cell membrane</keyword>
<feature type="transmembrane region" description="Helical" evidence="7">
    <location>
        <begin position="236"/>
        <end position="255"/>
    </location>
</feature>
<keyword evidence="6 7" id="KW-0472">Membrane</keyword>
<gene>
    <name evidence="9" type="ORF">SAMN05216244_3383</name>
</gene>
<feature type="transmembrane region" description="Helical" evidence="7">
    <location>
        <begin position="308"/>
        <end position="333"/>
    </location>
</feature>
<evidence type="ECO:0000313" key="10">
    <source>
        <dbReference type="Proteomes" id="UP000182347"/>
    </source>
</evidence>
<reference evidence="10" key="1">
    <citation type="submission" date="2016-10" db="EMBL/GenBank/DDBJ databases">
        <authorList>
            <person name="Varghese N."/>
            <person name="Submissions S."/>
        </authorList>
    </citation>
    <scope>NUCLEOTIDE SEQUENCE [LARGE SCALE GENOMIC DNA]</scope>
    <source>
        <strain evidence="10">CGMCC 1.6199</strain>
    </source>
</reference>
<organism evidence="9 10">
    <name type="scientific">Sediminibacillus halophilus</name>
    <dbReference type="NCBI Taxonomy" id="482461"/>
    <lineage>
        <taxon>Bacteria</taxon>
        <taxon>Bacillati</taxon>
        <taxon>Bacillota</taxon>
        <taxon>Bacilli</taxon>
        <taxon>Bacillales</taxon>
        <taxon>Bacillaceae</taxon>
        <taxon>Sediminibacillus</taxon>
    </lineage>
</organism>
<dbReference type="EMBL" id="FNHF01000005">
    <property type="protein sequence ID" value="SDM78071.1"/>
    <property type="molecule type" value="Genomic_DNA"/>
</dbReference>
<dbReference type="OrthoDB" id="9782006at2"/>
<evidence type="ECO:0000256" key="2">
    <source>
        <dbReference type="ARBA" id="ARBA00010157"/>
    </source>
</evidence>
<dbReference type="AlphaFoldDB" id="A0A1G9W1K4"/>
<dbReference type="SUPFAM" id="SSF58104">
    <property type="entry name" value="Methyl-accepting chemotaxis protein (MCP) signaling domain"/>
    <property type="match status" value="1"/>
</dbReference>
<dbReference type="Gene3D" id="1.20.1640.10">
    <property type="entry name" value="Multidrug efflux transporter AcrB transmembrane domain"/>
    <property type="match status" value="2"/>
</dbReference>
<dbReference type="InterPro" id="IPR023908">
    <property type="entry name" value="xxxLxxG_rpt"/>
</dbReference>
<dbReference type="SUPFAM" id="SSF82866">
    <property type="entry name" value="Multidrug efflux transporter AcrB transmembrane domain"/>
    <property type="match status" value="2"/>
</dbReference>
<evidence type="ECO:0000256" key="1">
    <source>
        <dbReference type="ARBA" id="ARBA00004651"/>
    </source>
</evidence>
<keyword evidence="4 7" id="KW-0812">Transmembrane</keyword>
<dbReference type="InterPro" id="IPR004869">
    <property type="entry name" value="MMPL_dom"/>
</dbReference>
<feature type="domain" description="Membrane transport protein MMPL" evidence="8">
    <location>
        <begin position="732"/>
        <end position="1029"/>
    </location>
</feature>
<feature type="transmembrane region" description="Helical" evidence="7">
    <location>
        <begin position="180"/>
        <end position="196"/>
    </location>
</feature>
<proteinExistence type="inferred from homology"/>
<evidence type="ECO:0000256" key="7">
    <source>
        <dbReference type="SAM" id="Phobius"/>
    </source>
</evidence>
<feature type="transmembrane region" description="Helical" evidence="7">
    <location>
        <begin position="7"/>
        <end position="25"/>
    </location>
</feature>
<feature type="transmembrane region" description="Helical" evidence="7">
    <location>
        <begin position="989"/>
        <end position="1013"/>
    </location>
</feature>
<keyword evidence="10" id="KW-1185">Reference proteome</keyword>
<comment type="subcellular location">
    <subcellularLocation>
        <location evidence="1">Cell membrane</location>
        <topology evidence="1">Multi-pass membrane protein</topology>
    </subcellularLocation>
</comment>
<feature type="transmembrane region" description="Helical" evidence="7">
    <location>
        <begin position="862"/>
        <end position="881"/>
    </location>
</feature>
<feature type="transmembrane region" description="Helical" evidence="7">
    <location>
        <begin position="283"/>
        <end position="302"/>
    </location>
</feature>
<feature type="transmembrane region" description="Helical" evidence="7">
    <location>
        <begin position="888"/>
        <end position="912"/>
    </location>
</feature>
<evidence type="ECO:0000256" key="6">
    <source>
        <dbReference type="ARBA" id="ARBA00023136"/>
    </source>
</evidence>
<feature type="domain" description="Membrane transport protein MMPL" evidence="8">
    <location>
        <begin position="43"/>
        <end position="365"/>
    </location>
</feature>
<accession>A0A1G9W1K4</accession>
<evidence type="ECO:0000256" key="3">
    <source>
        <dbReference type="ARBA" id="ARBA00022475"/>
    </source>
</evidence>
<dbReference type="PANTHER" id="PTHR33406:SF6">
    <property type="entry name" value="MEMBRANE PROTEIN YDGH-RELATED"/>
    <property type="match status" value="1"/>
</dbReference>
<keyword evidence="5 7" id="KW-1133">Transmembrane helix</keyword>
<evidence type="ECO:0000313" key="9">
    <source>
        <dbReference type="EMBL" id="SDM78071.1"/>
    </source>
</evidence>
<sequence length="1034" mass="112484">MRKIIQLRWAVFVIWIAAAVCLLVFSPNLQDLVRDKGQIGVPDGYSSSRAGELLEQMSDDNNEDTASAVLVFHEDEGISDNQKQEIADGISSLQDRESELGISEVMSFEDSEEIEAQVISDDGTTIMVPMNVSLADREVQESREAIYQATSSIQIEHYLTGETYISDDIMVNSQEGLKKTEYITVAIILIILFLVFRSVVAPFIPLLTVGISYLAAQGIVSILADTVDFPLSNFTQIFMVAVMFGIGTDYCILLISRFKEELAHHETTKEAVMATYKAAGKTIFFAGLAVLIGFSTIGFSTFSLYQSAVAVAVGVAVVLIALATLVPFFLVVLGRKLFWPFDKNVSHKESKLWGHVGTFAWTRPLISLLIILVITIPSVIAYNGQKSYNSLEEIGDDYGSVQAFNWIADSVGPGQAMPATVVLQTDKQIESPEDYQDIELLSQHIAALEGVDSVRSATRPAGEVIEDFTVDSQTDQLSDGIGESTDGIDEIESGFTDAADQLEKSQPKLEEAEAGVDGLMNGTQQANNGIGEMQSALAEIQSGIASGAQGAAEIQSNLETIQANLQQTIDGNRELLNGYQGLEQGLNSLMQGYQSMEQVLASSLQSLDSAEQNNPALSQDPDFQKAKDQLAAVVQGTDNQPGLAGLNNKLENQVLAGLQEANQGFTSTIDGQEQLADGLSQLSNAVGELQSGLNQASDGQQQVVNNIPSLQEGLTEIYGGQEELKGAFSDMQAQLSELADGLHEGSDGLVQISDGLTEVQSYLDEFSTAKQQPTINIPEEAIENEDFQEGIEPYLSEDKRITTFEVVLSNNPYSTESVNFIGDLEDAVDEANDGTIFADSKISIGGVSSTNHDLQEISNQDYSRTVIFMLAGIFIILVILLRSLVMPIYLIGSLVLTYYTSMGIAEIIFVNILDYEGISWAVPFFAFVILIALGIDYSIFLMDRFNENRDMTIKDALLSAMKNMGTVIISAAVILGGTFSAMMPAGVLSLLQIATVVLTGLFLYAVIMLPLFIPIMVRLFKQGNWWPFHRKQEE</sequence>
<dbReference type="PANTHER" id="PTHR33406">
    <property type="entry name" value="MEMBRANE PROTEIN MJ1562-RELATED"/>
    <property type="match status" value="1"/>
</dbReference>
<protein>
    <submittedName>
        <fullName evidence="9">Putative drug exporter of the RND superfamily</fullName>
    </submittedName>
</protein>